<dbReference type="AlphaFoldDB" id="A0A8T0BQW3"/>
<comment type="caution">
    <text evidence="1">The sequence shown here is derived from an EMBL/GenBank/DDBJ whole genome shotgun (WGS) entry which is preliminary data.</text>
</comment>
<organism evidence="1 2">
    <name type="scientific">Silurus meridionalis</name>
    <name type="common">Southern catfish</name>
    <name type="synonym">Silurus soldatovi meridionalis</name>
    <dbReference type="NCBI Taxonomy" id="175797"/>
    <lineage>
        <taxon>Eukaryota</taxon>
        <taxon>Metazoa</taxon>
        <taxon>Chordata</taxon>
        <taxon>Craniata</taxon>
        <taxon>Vertebrata</taxon>
        <taxon>Euteleostomi</taxon>
        <taxon>Actinopterygii</taxon>
        <taxon>Neopterygii</taxon>
        <taxon>Teleostei</taxon>
        <taxon>Ostariophysi</taxon>
        <taxon>Siluriformes</taxon>
        <taxon>Siluridae</taxon>
        <taxon>Silurus</taxon>
    </lineage>
</organism>
<protein>
    <submittedName>
        <fullName evidence="1">Uncharacterized protein</fullName>
    </submittedName>
</protein>
<name>A0A8T0BQW3_SILME</name>
<keyword evidence="2" id="KW-1185">Reference proteome</keyword>
<dbReference type="Proteomes" id="UP000606274">
    <property type="component" value="Unassembled WGS sequence"/>
</dbReference>
<evidence type="ECO:0000313" key="1">
    <source>
        <dbReference type="EMBL" id="KAF7707957.1"/>
    </source>
</evidence>
<evidence type="ECO:0000313" key="2">
    <source>
        <dbReference type="Proteomes" id="UP000606274"/>
    </source>
</evidence>
<gene>
    <name evidence="1" type="ORF">HF521_017014</name>
</gene>
<dbReference type="EMBL" id="JABFDY010000004">
    <property type="protein sequence ID" value="KAF7707957.1"/>
    <property type="molecule type" value="Genomic_DNA"/>
</dbReference>
<reference evidence="1" key="1">
    <citation type="submission" date="2020-08" db="EMBL/GenBank/DDBJ databases">
        <title>Chromosome-level assembly of Southern catfish (Silurus meridionalis) provides insights into visual adaptation to the nocturnal and benthic lifestyles.</title>
        <authorList>
            <person name="Zhang Y."/>
            <person name="Wang D."/>
            <person name="Peng Z."/>
        </authorList>
    </citation>
    <scope>NUCLEOTIDE SEQUENCE</scope>
    <source>
        <strain evidence="1">SWU-2019-XX</strain>
        <tissue evidence="1">Muscle</tissue>
    </source>
</reference>
<accession>A0A8T0BQW3</accession>
<sequence length="225" mass="26070">MTTAKQTNSSKKQQRLAATKNIYNFSSIEHFFIQVPGTWQLVNIGGLCKVCVCIKARAYMEACAEGYSFIFDTFRPTCDACFFLLLQKHCLWCLEQPTCPLGERCYNFFRKWIRFPPEKDEFVWKTDADPFRPVMDILHHADMFSPDGMWLDSIQNSVYDLTAGLQLITRILHVRGLLPLSNRLEFLPLNGCSENSRISLHGLRHAKHLCNVLHHHLLWLCSMDN</sequence>
<proteinExistence type="predicted"/>